<comment type="caution">
    <text evidence="1">The sequence shown here is derived from an EMBL/GenBank/DDBJ whole genome shotgun (WGS) entry which is preliminary data.</text>
</comment>
<evidence type="ECO:0000313" key="1">
    <source>
        <dbReference type="EMBL" id="KAI3757951.1"/>
    </source>
</evidence>
<name>A0ACB9EGR8_ARCLA</name>
<dbReference type="Proteomes" id="UP001055879">
    <property type="component" value="Linkage Group LG02"/>
</dbReference>
<reference evidence="1 2" key="2">
    <citation type="journal article" date="2022" name="Mol. Ecol. Resour.">
        <title>The genomes of chicory, endive, great burdock and yacon provide insights into Asteraceae paleo-polyploidization history and plant inulin production.</title>
        <authorList>
            <person name="Fan W."/>
            <person name="Wang S."/>
            <person name="Wang H."/>
            <person name="Wang A."/>
            <person name="Jiang F."/>
            <person name="Liu H."/>
            <person name="Zhao H."/>
            <person name="Xu D."/>
            <person name="Zhang Y."/>
        </authorList>
    </citation>
    <scope>NUCLEOTIDE SEQUENCE [LARGE SCALE GENOMIC DNA]</scope>
    <source>
        <strain evidence="2">cv. Niubang</strain>
    </source>
</reference>
<accession>A0ACB9EGR8</accession>
<protein>
    <submittedName>
        <fullName evidence="1">Uncharacterized protein</fullName>
    </submittedName>
</protein>
<dbReference type="EMBL" id="CM042048">
    <property type="protein sequence ID" value="KAI3757951.1"/>
    <property type="molecule type" value="Genomic_DNA"/>
</dbReference>
<keyword evidence="2" id="KW-1185">Reference proteome</keyword>
<organism evidence="1 2">
    <name type="scientific">Arctium lappa</name>
    <name type="common">Greater burdock</name>
    <name type="synonym">Lappa major</name>
    <dbReference type="NCBI Taxonomy" id="4217"/>
    <lineage>
        <taxon>Eukaryota</taxon>
        <taxon>Viridiplantae</taxon>
        <taxon>Streptophyta</taxon>
        <taxon>Embryophyta</taxon>
        <taxon>Tracheophyta</taxon>
        <taxon>Spermatophyta</taxon>
        <taxon>Magnoliopsida</taxon>
        <taxon>eudicotyledons</taxon>
        <taxon>Gunneridae</taxon>
        <taxon>Pentapetalae</taxon>
        <taxon>asterids</taxon>
        <taxon>campanulids</taxon>
        <taxon>Asterales</taxon>
        <taxon>Asteraceae</taxon>
        <taxon>Carduoideae</taxon>
        <taxon>Cardueae</taxon>
        <taxon>Arctiinae</taxon>
        <taxon>Arctium</taxon>
    </lineage>
</organism>
<evidence type="ECO:0000313" key="2">
    <source>
        <dbReference type="Proteomes" id="UP001055879"/>
    </source>
</evidence>
<proteinExistence type="predicted"/>
<reference evidence="2" key="1">
    <citation type="journal article" date="2022" name="Mol. Ecol. Resour.">
        <title>The genomes of chicory, endive, great burdock and yacon provide insights into Asteraceae palaeo-polyploidization history and plant inulin production.</title>
        <authorList>
            <person name="Fan W."/>
            <person name="Wang S."/>
            <person name="Wang H."/>
            <person name="Wang A."/>
            <person name="Jiang F."/>
            <person name="Liu H."/>
            <person name="Zhao H."/>
            <person name="Xu D."/>
            <person name="Zhang Y."/>
        </authorList>
    </citation>
    <scope>NUCLEOTIDE SEQUENCE [LARGE SCALE GENOMIC DNA]</scope>
    <source>
        <strain evidence="2">cv. Niubang</strain>
    </source>
</reference>
<sequence>MKIDSKNFTINTTVKDEIDSKNHIPMVAAGEENEGIEESPGGIKYYVPAVDESLVPKVAMMFDSSSWSPPRPGFDCAAGRSSMLFASSSGATPPMSPGAFGS</sequence>
<gene>
    <name evidence="1" type="ORF">L6452_05495</name>
</gene>